<reference evidence="1" key="1">
    <citation type="submission" date="2021-01" db="EMBL/GenBank/DDBJ databases">
        <title>Whole genome shotgun sequence of Catellatospora methionotrophica NBRC 14553.</title>
        <authorList>
            <person name="Komaki H."/>
            <person name="Tamura T."/>
        </authorList>
    </citation>
    <scope>NUCLEOTIDE SEQUENCE</scope>
    <source>
        <strain evidence="1">NBRC 14553</strain>
    </source>
</reference>
<dbReference type="Proteomes" id="UP000660339">
    <property type="component" value="Unassembled WGS sequence"/>
</dbReference>
<dbReference type="RefSeq" id="WP_166378668.1">
    <property type="nucleotide sequence ID" value="NZ_BAAATT010000007.1"/>
</dbReference>
<proteinExistence type="predicted"/>
<comment type="caution">
    <text evidence="1">The sequence shown here is derived from an EMBL/GenBank/DDBJ whole genome shotgun (WGS) entry which is preliminary data.</text>
</comment>
<keyword evidence="2" id="KW-1185">Reference proteome</keyword>
<accession>A0A8J3PFT0</accession>
<organism evidence="1 2">
    <name type="scientific">Catellatospora methionotrophica</name>
    <dbReference type="NCBI Taxonomy" id="121620"/>
    <lineage>
        <taxon>Bacteria</taxon>
        <taxon>Bacillati</taxon>
        <taxon>Actinomycetota</taxon>
        <taxon>Actinomycetes</taxon>
        <taxon>Micromonosporales</taxon>
        <taxon>Micromonosporaceae</taxon>
        <taxon>Catellatospora</taxon>
    </lineage>
</organism>
<gene>
    <name evidence="1" type="ORF">Cme02nite_33360</name>
</gene>
<protein>
    <submittedName>
        <fullName evidence="1">Uncharacterized protein</fullName>
    </submittedName>
</protein>
<dbReference type="EMBL" id="BONJ01000017">
    <property type="protein sequence ID" value="GIG15004.1"/>
    <property type="molecule type" value="Genomic_DNA"/>
</dbReference>
<evidence type="ECO:0000313" key="2">
    <source>
        <dbReference type="Proteomes" id="UP000660339"/>
    </source>
</evidence>
<evidence type="ECO:0000313" key="1">
    <source>
        <dbReference type="EMBL" id="GIG15004.1"/>
    </source>
</evidence>
<name>A0A8J3PFT0_9ACTN</name>
<sequence>MTAQTIRLRFSYCEHDWITEDVDSPAAAEPILLRVASEGDWCEVDDEPEEYDTLDALVERAEQVVVGEWGMPAAAVQAPVGKLRAIIAEGGWTFAAGDFSEFVGNNQDTELLVKLVRD</sequence>
<dbReference type="AlphaFoldDB" id="A0A8J3PFT0"/>